<accession>A0A8J7KCW8</accession>
<evidence type="ECO:0000313" key="3">
    <source>
        <dbReference type="Proteomes" id="UP000622653"/>
    </source>
</evidence>
<dbReference type="RefSeq" id="WP_194563444.1">
    <property type="nucleotide sequence ID" value="NZ_JADKPV010000006.1"/>
</dbReference>
<feature type="non-terminal residue" evidence="2">
    <location>
        <position position="1"/>
    </location>
</feature>
<gene>
    <name evidence="2" type="ORF">IRY55_11380</name>
</gene>
<organism evidence="2 3">
    <name type="scientific">Savagea serpentis</name>
    <dbReference type="NCBI Taxonomy" id="2785297"/>
    <lineage>
        <taxon>Bacteria</taxon>
        <taxon>Bacillati</taxon>
        <taxon>Bacillota</taxon>
        <taxon>Bacilli</taxon>
        <taxon>Bacillales</taxon>
        <taxon>Caryophanaceae</taxon>
        <taxon>Savagea</taxon>
    </lineage>
</organism>
<name>A0A8J7KCW8_9BACL</name>
<dbReference type="EMBL" id="JADKPV010000006">
    <property type="protein sequence ID" value="MBF4501967.1"/>
    <property type="molecule type" value="Genomic_DNA"/>
</dbReference>
<evidence type="ECO:0000259" key="1">
    <source>
        <dbReference type="Pfam" id="PF22240"/>
    </source>
</evidence>
<evidence type="ECO:0000313" key="2">
    <source>
        <dbReference type="EMBL" id="MBF4501967.1"/>
    </source>
</evidence>
<comment type="caution">
    <text evidence="2">The sequence shown here is derived from an EMBL/GenBank/DDBJ whole genome shotgun (WGS) entry which is preliminary data.</text>
</comment>
<dbReference type="Pfam" id="PF22240">
    <property type="entry name" value="ISP_coupler"/>
    <property type="match status" value="1"/>
</dbReference>
<keyword evidence="3" id="KW-1185">Reference proteome</keyword>
<reference evidence="2" key="1">
    <citation type="submission" date="2020-11" db="EMBL/GenBank/DDBJ databases">
        <title>Multidrug resistant novel bacterium Savagea serpentis sp. nov., isolated from the scats of a vine snake (Ahaetulla nasuta).</title>
        <authorList>
            <person name="Venkata Ramana V."/>
            <person name="Vikas Patil S."/>
            <person name="Yogita Lugani V."/>
        </authorList>
    </citation>
    <scope>NUCLEOTIDE SEQUENCE</scope>
    <source>
        <strain evidence="2">SN6</strain>
    </source>
</reference>
<feature type="domain" description="Type ISP restriction-modification enzyme coupler" evidence="1">
    <location>
        <begin position="8"/>
        <end position="121"/>
    </location>
</feature>
<protein>
    <recommendedName>
        <fullName evidence="1">Type ISP restriction-modification enzyme coupler domain-containing protein</fullName>
    </recommendedName>
</protein>
<dbReference type="InterPro" id="IPR053980">
    <property type="entry name" value="ISP_coupler"/>
</dbReference>
<proteinExistence type="predicted"/>
<dbReference type="Proteomes" id="UP000622653">
    <property type="component" value="Unassembled WGS sequence"/>
</dbReference>
<sequence>EARTNSDFWEQSLEDVAKIGQQYMKRINVMLEDKINTVYKEFQKFMKSIRHNINELISEQQAIEMLLQHLITQPVFEAFFETYSFVNKTPVSQVMKSILDLKEQEQFEDFYYSVRVRAKVLTS</sequence>
<dbReference type="AlphaFoldDB" id="A0A8J7KCW8"/>